<comment type="caution">
    <text evidence="2">The sequence shown here is derived from an EMBL/GenBank/DDBJ whole genome shotgun (WGS) entry which is preliminary data.</text>
</comment>
<evidence type="ECO:0000256" key="1">
    <source>
        <dbReference type="SAM" id="SignalP"/>
    </source>
</evidence>
<dbReference type="Proteomes" id="UP000703269">
    <property type="component" value="Unassembled WGS sequence"/>
</dbReference>
<reference evidence="2 3" key="1">
    <citation type="submission" date="2021-08" db="EMBL/GenBank/DDBJ databases">
        <title>Draft Genome Sequence of Phanerochaete sordida strain YK-624.</title>
        <authorList>
            <person name="Mori T."/>
            <person name="Dohra H."/>
            <person name="Suzuki T."/>
            <person name="Kawagishi H."/>
            <person name="Hirai H."/>
        </authorList>
    </citation>
    <scope>NUCLEOTIDE SEQUENCE [LARGE SCALE GENOMIC DNA]</scope>
    <source>
        <strain evidence="2 3">YK-624</strain>
    </source>
</reference>
<keyword evidence="1" id="KW-0732">Signal</keyword>
<evidence type="ECO:0000313" key="3">
    <source>
        <dbReference type="Proteomes" id="UP000703269"/>
    </source>
</evidence>
<evidence type="ECO:0000313" key="2">
    <source>
        <dbReference type="EMBL" id="GJE90268.1"/>
    </source>
</evidence>
<sequence>MALLVLSVAAFWLDLGIFDDIDTKQFNVSTWTSTSHIDITTSESDADVQHGQPFDTTLSWRLFDSTSGRHIWATCL</sequence>
<accession>A0A9P3LDE8</accession>
<feature type="signal peptide" evidence="1">
    <location>
        <begin position="1"/>
        <end position="18"/>
    </location>
</feature>
<feature type="chain" id="PRO_5040305408" evidence="1">
    <location>
        <begin position="19"/>
        <end position="76"/>
    </location>
</feature>
<dbReference type="AlphaFoldDB" id="A0A9P3LDE8"/>
<dbReference type="EMBL" id="BPQB01000016">
    <property type="protein sequence ID" value="GJE90268.1"/>
    <property type="molecule type" value="Genomic_DNA"/>
</dbReference>
<protein>
    <submittedName>
        <fullName evidence="2">Uncharacterized protein</fullName>
    </submittedName>
</protein>
<proteinExistence type="predicted"/>
<name>A0A9P3LDE8_9APHY</name>
<organism evidence="2 3">
    <name type="scientific">Phanerochaete sordida</name>
    <dbReference type="NCBI Taxonomy" id="48140"/>
    <lineage>
        <taxon>Eukaryota</taxon>
        <taxon>Fungi</taxon>
        <taxon>Dikarya</taxon>
        <taxon>Basidiomycota</taxon>
        <taxon>Agaricomycotina</taxon>
        <taxon>Agaricomycetes</taxon>
        <taxon>Polyporales</taxon>
        <taxon>Phanerochaetaceae</taxon>
        <taxon>Phanerochaete</taxon>
    </lineage>
</organism>
<gene>
    <name evidence="2" type="ORF">PsYK624_063970</name>
</gene>
<keyword evidence="3" id="KW-1185">Reference proteome</keyword>